<comment type="subcellular location">
    <subcellularLocation>
        <location evidence="1 7">Cell membrane</location>
        <topology evidence="1 7">Multi-pass membrane protein</topology>
    </subcellularLocation>
</comment>
<evidence type="ECO:0000256" key="2">
    <source>
        <dbReference type="ARBA" id="ARBA00022448"/>
    </source>
</evidence>
<keyword evidence="10" id="KW-1185">Reference proteome</keyword>
<feature type="transmembrane region" description="Helical" evidence="7">
    <location>
        <begin position="141"/>
        <end position="169"/>
    </location>
</feature>
<dbReference type="Pfam" id="PF19300">
    <property type="entry name" value="BPD_transp_1_N"/>
    <property type="match status" value="1"/>
</dbReference>
<evidence type="ECO:0000256" key="6">
    <source>
        <dbReference type="ARBA" id="ARBA00023136"/>
    </source>
</evidence>
<evidence type="ECO:0000256" key="3">
    <source>
        <dbReference type="ARBA" id="ARBA00022475"/>
    </source>
</evidence>
<dbReference type="AlphaFoldDB" id="A0A1X7PP88"/>
<dbReference type="Pfam" id="PF00528">
    <property type="entry name" value="BPD_transp_1"/>
    <property type="match status" value="1"/>
</dbReference>
<dbReference type="InterPro" id="IPR045621">
    <property type="entry name" value="BPD_transp_1_N"/>
</dbReference>
<name>A0A1X7PP88_9HYPH</name>
<keyword evidence="5 7" id="KW-1133">Transmembrane helix</keyword>
<organism evidence="9 10">
    <name type="scientific">Mesorhizobium australicum</name>
    <dbReference type="NCBI Taxonomy" id="536018"/>
    <lineage>
        <taxon>Bacteria</taxon>
        <taxon>Pseudomonadati</taxon>
        <taxon>Pseudomonadota</taxon>
        <taxon>Alphaproteobacteria</taxon>
        <taxon>Hyphomicrobiales</taxon>
        <taxon>Phyllobacteriaceae</taxon>
        <taxon>Mesorhizobium</taxon>
    </lineage>
</organism>
<dbReference type="SUPFAM" id="SSF161098">
    <property type="entry name" value="MetI-like"/>
    <property type="match status" value="1"/>
</dbReference>
<evidence type="ECO:0000256" key="5">
    <source>
        <dbReference type="ARBA" id="ARBA00022989"/>
    </source>
</evidence>
<dbReference type="PANTHER" id="PTHR43163">
    <property type="entry name" value="DIPEPTIDE TRANSPORT SYSTEM PERMEASE PROTEIN DPPB-RELATED"/>
    <property type="match status" value="1"/>
</dbReference>
<dbReference type="CDD" id="cd06261">
    <property type="entry name" value="TM_PBP2"/>
    <property type="match status" value="1"/>
</dbReference>
<dbReference type="InterPro" id="IPR000515">
    <property type="entry name" value="MetI-like"/>
</dbReference>
<proteinExistence type="inferred from homology"/>
<dbReference type="InterPro" id="IPR035906">
    <property type="entry name" value="MetI-like_sf"/>
</dbReference>
<feature type="transmembrane region" description="Helical" evidence="7">
    <location>
        <begin position="251"/>
        <end position="277"/>
    </location>
</feature>
<evidence type="ECO:0000256" key="4">
    <source>
        <dbReference type="ARBA" id="ARBA00022692"/>
    </source>
</evidence>
<evidence type="ECO:0000313" key="9">
    <source>
        <dbReference type="EMBL" id="SMH53777.1"/>
    </source>
</evidence>
<dbReference type="OrthoDB" id="9805855at2"/>
<dbReference type="RefSeq" id="WP_139832506.1">
    <property type="nucleotide sequence ID" value="NZ_FXBL01000004.1"/>
</dbReference>
<evidence type="ECO:0000256" key="1">
    <source>
        <dbReference type="ARBA" id="ARBA00004651"/>
    </source>
</evidence>
<evidence type="ECO:0000256" key="7">
    <source>
        <dbReference type="RuleBase" id="RU363032"/>
    </source>
</evidence>
<keyword evidence="6 7" id="KW-0472">Membrane</keyword>
<feature type="transmembrane region" description="Helical" evidence="7">
    <location>
        <begin position="193"/>
        <end position="211"/>
    </location>
</feature>
<protein>
    <submittedName>
        <fullName evidence="9">Peptide/nickel transport system permease protein</fullName>
    </submittedName>
</protein>
<accession>A0A1X7PP88</accession>
<feature type="transmembrane region" description="Helical" evidence="7">
    <location>
        <begin position="107"/>
        <end position="129"/>
    </location>
</feature>
<comment type="similarity">
    <text evidence="7">Belongs to the binding-protein-dependent transport system permease family.</text>
</comment>
<feature type="domain" description="ABC transmembrane type-1" evidence="8">
    <location>
        <begin position="105"/>
        <end position="320"/>
    </location>
</feature>
<sequence>MSARRRKLPLRFIGKRILQATLTILGIAIINFLLLQLAPGDAADALAGEAGTADAEYLANLRREFGLDRPLWEQLAAFLMRIATFDLGYSFRYGENVSTLIWDRLPATLLLMATSIVLALVLGILFGVTAARHFNRLPDRLISLGALLFYATPPFWIGLMMILVFSVWLGLTPTGGMHDITAEGSGIAGALDVAWHLLLPALTQAFFYLAIYTRLVRAGMLDVLNLDYMRVARAKGISERRIAYRHALRNAVLPLITVVGTNIGGFLGGAVLTETVFSWPGIGRLMFDAMFQRDLNLLLSILVLSSIFVVLANLIVDLLYPVINPTVELR</sequence>
<keyword evidence="4 7" id="KW-0812">Transmembrane</keyword>
<gene>
    <name evidence="9" type="ORF">SAMN02982922_4929</name>
</gene>
<evidence type="ECO:0000259" key="8">
    <source>
        <dbReference type="PROSITE" id="PS50928"/>
    </source>
</evidence>
<dbReference type="PANTHER" id="PTHR43163:SF9">
    <property type="entry name" value="ABC TRANSPORTER PERMEASE PROTEIN"/>
    <property type="match status" value="1"/>
</dbReference>
<keyword evidence="2 7" id="KW-0813">Transport</keyword>
<feature type="transmembrane region" description="Helical" evidence="7">
    <location>
        <begin position="20"/>
        <end position="38"/>
    </location>
</feature>
<keyword evidence="3" id="KW-1003">Cell membrane</keyword>
<reference evidence="9 10" key="1">
    <citation type="submission" date="2017-04" db="EMBL/GenBank/DDBJ databases">
        <authorList>
            <person name="Afonso C.L."/>
            <person name="Miller P.J."/>
            <person name="Scott M.A."/>
            <person name="Spackman E."/>
            <person name="Goraichik I."/>
            <person name="Dimitrov K.M."/>
            <person name="Suarez D.L."/>
            <person name="Swayne D.E."/>
        </authorList>
    </citation>
    <scope>NUCLEOTIDE SEQUENCE [LARGE SCALE GENOMIC DNA]</scope>
    <source>
        <strain evidence="9 10">B5P</strain>
    </source>
</reference>
<dbReference type="GO" id="GO:0005886">
    <property type="term" value="C:plasma membrane"/>
    <property type="evidence" value="ECO:0007669"/>
    <property type="project" value="UniProtKB-SubCell"/>
</dbReference>
<dbReference type="EMBL" id="FXBL01000004">
    <property type="protein sequence ID" value="SMH53777.1"/>
    <property type="molecule type" value="Genomic_DNA"/>
</dbReference>
<dbReference type="Proteomes" id="UP000193083">
    <property type="component" value="Unassembled WGS sequence"/>
</dbReference>
<dbReference type="GO" id="GO:0055085">
    <property type="term" value="P:transmembrane transport"/>
    <property type="evidence" value="ECO:0007669"/>
    <property type="project" value="InterPro"/>
</dbReference>
<evidence type="ECO:0000313" key="10">
    <source>
        <dbReference type="Proteomes" id="UP000193083"/>
    </source>
</evidence>
<dbReference type="PROSITE" id="PS50928">
    <property type="entry name" value="ABC_TM1"/>
    <property type="match status" value="1"/>
</dbReference>
<dbReference type="Gene3D" id="1.10.3720.10">
    <property type="entry name" value="MetI-like"/>
    <property type="match status" value="1"/>
</dbReference>
<feature type="transmembrane region" description="Helical" evidence="7">
    <location>
        <begin position="297"/>
        <end position="320"/>
    </location>
</feature>